<name>A0ABS2DGI1_9BACI</name>
<dbReference type="PROSITE" id="PS00061">
    <property type="entry name" value="ADH_SHORT"/>
    <property type="match status" value="1"/>
</dbReference>
<dbReference type="EC" id="1.1.1.47" evidence="2"/>
<accession>A0ABS2DGI1</accession>
<dbReference type="Gene3D" id="3.40.50.720">
    <property type="entry name" value="NAD(P)-binding Rossmann-like Domain"/>
    <property type="match status" value="1"/>
</dbReference>
<dbReference type="InterPro" id="IPR002347">
    <property type="entry name" value="SDR_fam"/>
</dbReference>
<dbReference type="EMBL" id="JAFELM010000023">
    <property type="protein sequence ID" value="MBM6617568.1"/>
    <property type="molecule type" value="Genomic_DNA"/>
</dbReference>
<dbReference type="PRINTS" id="PR00080">
    <property type="entry name" value="SDRFAMILY"/>
</dbReference>
<keyword evidence="2" id="KW-0560">Oxidoreductase</keyword>
<dbReference type="InterPro" id="IPR020904">
    <property type="entry name" value="Sc_DH/Rdtase_CS"/>
</dbReference>
<dbReference type="Proteomes" id="UP001518925">
    <property type="component" value="Unassembled WGS sequence"/>
</dbReference>
<dbReference type="SUPFAM" id="SSF51735">
    <property type="entry name" value="NAD(P)-binding Rossmann-fold domains"/>
    <property type="match status" value="1"/>
</dbReference>
<comment type="caution">
    <text evidence="2">The sequence shown here is derived from an EMBL/GenBank/DDBJ whole genome shotgun (WGS) entry which is preliminary data.</text>
</comment>
<protein>
    <submittedName>
        <fullName evidence="2">Glucose 1-dehydrogenase</fullName>
        <ecNumber evidence="2">1.1.1.47</ecNumber>
    </submittedName>
</protein>
<dbReference type="Pfam" id="PF13561">
    <property type="entry name" value="adh_short_C2"/>
    <property type="match status" value="1"/>
</dbReference>
<dbReference type="RefSeq" id="WP_204202943.1">
    <property type="nucleotide sequence ID" value="NZ_JAFELM010000023.1"/>
</dbReference>
<evidence type="ECO:0000313" key="3">
    <source>
        <dbReference type="Proteomes" id="UP001518925"/>
    </source>
</evidence>
<dbReference type="PRINTS" id="PR00081">
    <property type="entry name" value="GDHRDH"/>
</dbReference>
<comment type="similarity">
    <text evidence="1">Belongs to the short-chain dehydrogenases/reductases (SDR) family.</text>
</comment>
<dbReference type="NCBIfam" id="NF005559">
    <property type="entry name" value="PRK07231.1"/>
    <property type="match status" value="1"/>
</dbReference>
<proteinExistence type="inferred from homology"/>
<organism evidence="2 3">
    <name type="scientific">Bacillus suaedaesalsae</name>
    <dbReference type="NCBI Taxonomy" id="2810349"/>
    <lineage>
        <taxon>Bacteria</taxon>
        <taxon>Bacillati</taxon>
        <taxon>Bacillota</taxon>
        <taxon>Bacilli</taxon>
        <taxon>Bacillales</taxon>
        <taxon>Bacillaceae</taxon>
        <taxon>Bacillus</taxon>
    </lineage>
</organism>
<dbReference type="GO" id="GO:0047936">
    <property type="term" value="F:glucose 1-dehydrogenase [NAD(P)+] activity"/>
    <property type="evidence" value="ECO:0007669"/>
    <property type="project" value="UniProtKB-EC"/>
</dbReference>
<dbReference type="CDD" id="cd05233">
    <property type="entry name" value="SDR_c"/>
    <property type="match status" value="1"/>
</dbReference>
<dbReference type="PANTHER" id="PTHR42760">
    <property type="entry name" value="SHORT-CHAIN DEHYDROGENASES/REDUCTASES FAMILY MEMBER"/>
    <property type="match status" value="1"/>
</dbReference>
<dbReference type="InterPro" id="IPR036291">
    <property type="entry name" value="NAD(P)-bd_dom_sf"/>
</dbReference>
<reference evidence="2 3" key="1">
    <citation type="submission" date="2021-02" db="EMBL/GenBank/DDBJ databases">
        <title>Bacillus sp. RD4P76, an endophyte from a halophyte.</title>
        <authorList>
            <person name="Sun J.-Q."/>
        </authorList>
    </citation>
    <scope>NUCLEOTIDE SEQUENCE [LARGE SCALE GENOMIC DNA]</scope>
    <source>
        <strain evidence="2 3">RD4P76</strain>
    </source>
</reference>
<evidence type="ECO:0000256" key="1">
    <source>
        <dbReference type="ARBA" id="ARBA00006484"/>
    </source>
</evidence>
<gene>
    <name evidence="2" type="ORF">JR050_07730</name>
</gene>
<keyword evidence="3" id="KW-1185">Reference proteome</keyword>
<sequence>MDNQSFLNKVVVVTGGSSGIGKGIVQSFAKEGAKVVIADINEKAGLRTFTELKEGGYECIFIKCDVRKVDEIKLLMEISEKTFGTIHVLINNAGVSKWEDPFILNENDWDDVMNTNLKSVFFASREAARVMKEHHVTGSIINLASTRAFMSEKHSEAYAATKGGIVALTHALAASFAEYKITVNSISPGWIETGEYELLREIDHEQHLSKRVGKPEDIANACLYLAQEKNNFVNGTNLVIDGGMTRKMMYEE</sequence>
<evidence type="ECO:0000313" key="2">
    <source>
        <dbReference type="EMBL" id="MBM6617568.1"/>
    </source>
</evidence>